<protein>
    <submittedName>
        <fullName evidence="3">Alpha-1,3-rhamnosyl/mannosyltransferase</fullName>
    </submittedName>
</protein>
<gene>
    <name evidence="3" type="ORF">SAMN06297251_10972</name>
</gene>
<proteinExistence type="predicted"/>
<dbReference type="GO" id="GO:0016757">
    <property type="term" value="F:glycosyltransferase activity"/>
    <property type="evidence" value="ECO:0007669"/>
    <property type="project" value="UniProtKB-KW"/>
</dbReference>
<evidence type="ECO:0000313" key="3">
    <source>
        <dbReference type="EMBL" id="SMC81991.1"/>
    </source>
</evidence>
<evidence type="ECO:0000256" key="1">
    <source>
        <dbReference type="ARBA" id="ARBA00022679"/>
    </source>
</evidence>
<dbReference type="RefSeq" id="WP_084410233.1">
    <property type="nucleotide sequence ID" value="NZ_FWXR01000009.1"/>
</dbReference>
<dbReference type="CDD" id="cd03809">
    <property type="entry name" value="GT4_MtfB-like"/>
    <property type="match status" value="1"/>
</dbReference>
<accession>A0A1W2CA38</accession>
<sequence length="457" mass="51842">MPELDETASSAPPAERLRVIGNGWALHPPRSGVGVYTYELFSRLERERDRIDFRILMGSELMDLASALAYTERRPEEPPRFKAAWTKFSFDWRRPIRGIRHAGIVAYHTAHSGFSPIRRMLGRTPVIGDQLKRLSKFYRESRGARAIEQQKAEIDWREEPVVFHEPNFVTPFLSDQLVVTVHDFSFVRYRELHPVERLEWLTEGLDRTIRGASRIIVPSEFTRTELLEMVPEQDPERVHVVGLGHAPDFRPRSADECAQRLKDYDLAYGRYCLFVGNLEPRKNLVTLLAAYERLPDSYRRAMPLVLVGAKGWRDADILARVEALEVRGFVRRLGFVPSEDLPVLYSAAGQFVYPTIYEGFGLPVLEALASGVPVISTRAASIPEVAGDAALLLEDPRDVDGLAAAIRQLQDEPALAAEMVEKGLRQARRFSWERCVSETLDVYRLAAEDASTSVSKR</sequence>
<dbReference type="EMBL" id="FWXR01000009">
    <property type="protein sequence ID" value="SMC81991.1"/>
    <property type="molecule type" value="Genomic_DNA"/>
</dbReference>
<feature type="domain" description="Glycosyl transferase family 1" evidence="2">
    <location>
        <begin position="271"/>
        <end position="423"/>
    </location>
</feature>
<keyword evidence="3" id="KW-0328">Glycosyltransferase</keyword>
<dbReference type="Proteomes" id="UP000192656">
    <property type="component" value="Unassembled WGS sequence"/>
</dbReference>
<dbReference type="Pfam" id="PF00534">
    <property type="entry name" value="Glycos_transf_1"/>
    <property type="match status" value="1"/>
</dbReference>
<keyword evidence="4" id="KW-1185">Reference proteome</keyword>
<dbReference type="SUPFAM" id="SSF53756">
    <property type="entry name" value="UDP-Glycosyltransferase/glycogen phosphorylase"/>
    <property type="match status" value="1"/>
</dbReference>
<reference evidence="3 4" key="1">
    <citation type="submission" date="2017-04" db="EMBL/GenBank/DDBJ databases">
        <authorList>
            <person name="Afonso C.L."/>
            <person name="Miller P.J."/>
            <person name="Scott M.A."/>
            <person name="Spackman E."/>
            <person name="Goraichik I."/>
            <person name="Dimitrov K.M."/>
            <person name="Suarez D.L."/>
            <person name="Swayne D.E."/>
        </authorList>
    </citation>
    <scope>NUCLEOTIDE SEQUENCE [LARGE SCALE GENOMIC DNA]</scope>
    <source>
        <strain evidence="3 4">CGMCC 1.10972</strain>
    </source>
</reference>
<dbReference type="AlphaFoldDB" id="A0A1W2CA38"/>
<dbReference type="GO" id="GO:0009103">
    <property type="term" value="P:lipopolysaccharide biosynthetic process"/>
    <property type="evidence" value="ECO:0007669"/>
    <property type="project" value="TreeGrafter"/>
</dbReference>
<dbReference type="PANTHER" id="PTHR46401:SF2">
    <property type="entry name" value="GLYCOSYLTRANSFERASE WBBK-RELATED"/>
    <property type="match status" value="1"/>
</dbReference>
<evidence type="ECO:0000313" key="4">
    <source>
        <dbReference type="Proteomes" id="UP000192656"/>
    </source>
</evidence>
<organism evidence="3 4">
    <name type="scientific">Fulvimarina manganoxydans</name>
    <dbReference type="NCBI Taxonomy" id="937218"/>
    <lineage>
        <taxon>Bacteria</taxon>
        <taxon>Pseudomonadati</taxon>
        <taxon>Pseudomonadota</taxon>
        <taxon>Alphaproteobacteria</taxon>
        <taxon>Hyphomicrobiales</taxon>
        <taxon>Aurantimonadaceae</taxon>
        <taxon>Fulvimarina</taxon>
    </lineage>
</organism>
<name>A0A1W2CA38_9HYPH</name>
<dbReference type="OrthoDB" id="9801609at2"/>
<dbReference type="FunFam" id="3.40.50.2000:FF:000119">
    <property type="entry name" value="Glycosyl transferase group 1"/>
    <property type="match status" value="1"/>
</dbReference>
<evidence type="ECO:0000259" key="2">
    <source>
        <dbReference type="Pfam" id="PF00534"/>
    </source>
</evidence>
<dbReference type="Gene3D" id="3.40.50.2000">
    <property type="entry name" value="Glycogen Phosphorylase B"/>
    <property type="match status" value="2"/>
</dbReference>
<dbReference type="InterPro" id="IPR001296">
    <property type="entry name" value="Glyco_trans_1"/>
</dbReference>
<dbReference type="STRING" id="937218.SAMN06297251_10972"/>
<dbReference type="PANTHER" id="PTHR46401">
    <property type="entry name" value="GLYCOSYLTRANSFERASE WBBK-RELATED"/>
    <property type="match status" value="1"/>
</dbReference>
<keyword evidence="1 3" id="KW-0808">Transferase</keyword>